<feature type="transmembrane region" description="Helical" evidence="5">
    <location>
        <begin position="284"/>
        <end position="312"/>
    </location>
</feature>
<feature type="transmembrane region" description="Helical" evidence="5">
    <location>
        <begin position="12"/>
        <end position="33"/>
    </location>
</feature>
<dbReference type="AlphaFoldDB" id="A0A849CKY7"/>
<proteinExistence type="predicted"/>
<dbReference type="CDD" id="cd09324">
    <property type="entry name" value="TDT_TehA"/>
    <property type="match status" value="1"/>
</dbReference>
<dbReference type="InterPro" id="IPR052951">
    <property type="entry name" value="Tellurite_res_ion_channel"/>
</dbReference>
<keyword evidence="4 5" id="KW-0472">Membrane</keyword>
<feature type="transmembrane region" description="Helical" evidence="5">
    <location>
        <begin position="138"/>
        <end position="160"/>
    </location>
</feature>
<feature type="transmembrane region" description="Helical" evidence="5">
    <location>
        <begin position="166"/>
        <end position="186"/>
    </location>
</feature>
<keyword evidence="2 5" id="KW-0812">Transmembrane</keyword>
<dbReference type="Gene3D" id="1.50.10.150">
    <property type="entry name" value="Voltage-dependent anion channel"/>
    <property type="match status" value="1"/>
</dbReference>
<comment type="subcellular location">
    <subcellularLocation>
        <location evidence="1">Membrane</location>
        <topology evidence="1">Multi-pass membrane protein</topology>
    </subcellularLocation>
</comment>
<dbReference type="RefSeq" id="WP_014668484.1">
    <property type="nucleotide sequence ID" value="NZ_CP030096.1"/>
</dbReference>
<dbReference type="Pfam" id="PF03595">
    <property type="entry name" value="SLAC1"/>
    <property type="match status" value="1"/>
</dbReference>
<accession>A0A849CKY7</accession>
<protein>
    <submittedName>
        <fullName evidence="6">Dicarboxylate transporter/tellurite-resistance protein TehA</fullName>
    </submittedName>
</protein>
<dbReference type="PANTHER" id="PTHR37955">
    <property type="entry name" value="TELLURITE RESISTANCE PROTEIN TEHA"/>
    <property type="match status" value="1"/>
</dbReference>
<reference evidence="6 7" key="1">
    <citation type="journal article" date="2018" name="Front. Microbiol.">
        <title>Genetic and Phylogenetic Characteristics of Pasteurella multocida Isolates From Different Host Species.</title>
        <authorList>
            <person name="Peng Z."/>
            <person name="Liang W."/>
            <person name="Wang F."/>
            <person name="Xu Z."/>
            <person name="Xie Z."/>
            <person name="Lian Z."/>
            <person name="Hua L."/>
            <person name="Zhou R."/>
            <person name="Chen H."/>
            <person name="Wu B."/>
        </authorList>
    </citation>
    <scope>NUCLEOTIDE SEQUENCE [LARGE SCALE GENOMIC DNA]</scope>
    <source>
        <strain evidence="6 7">HNA06</strain>
    </source>
</reference>
<evidence type="ECO:0000256" key="3">
    <source>
        <dbReference type="ARBA" id="ARBA00022989"/>
    </source>
</evidence>
<organism evidence="6 7">
    <name type="scientific">Pasteurella multocida</name>
    <dbReference type="NCBI Taxonomy" id="747"/>
    <lineage>
        <taxon>Bacteria</taxon>
        <taxon>Pseudomonadati</taxon>
        <taxon>Pseudomonadota</taxon>
        <taxon>Gammaproteobacteria</taxon>
        <taxon>Pasteurellales</taxon>
        <taxon>Pasteurellaceae</taxon>
        <taxon>Pasteurella</taxon>
    </lineage>
</organism>
<evidence type="ECO:0000256" key="2">
    <source>
        <dbReference type="ARBA" id="ARBA00022692"/>
    </source>
</evidence>
<dbReference type="InterPro" id="IPR038665">
    <property type="entry name" value="Voltage-dep_anion_channel_sf"/>
</dbReference>
<feature type="transmembrane region" description="Helical" evidence="5">
    <location>
        <begin position="225"/>
        <end position="247"/>
    </location>
</feature>
<dbReference type="Proteomes" id="UP000540079">
    <property type="component" value="Unassembled WGS sequence"/>
</dbReference>
<comment type="caution">
    <text evidence="6">The sequence shown here is derived from an EMBL/GenBank/DDBJ whole genome shotgun (WGS) entry which is preliminary data.</text>
</comment>
<feature type="transmembrane region" description="Helical" evidence="5">
    <location>
        <begin position="45"/>
        <end position="66"/>
    </location>
</feature>
<dbReference type="InterPro" id="IPR039264">
    <property type="entry name" value="TehA"/>
</dbReference>
<dbReference type="InterPro" id="IPR004695">
    <property type="entry name" value="SLAC1/Mae1/Ssu1/TehA"/>
</dbReference>
<evidence type="ECO:0000256" key="5">
    <source>
        <dbReference type="SAM" id="Phobius"/>
    </source>
</evidence>
<feature type="transmembrane region" description="Helical" evidence="5">
    <location>
        <begin position="198"/>
        <end position="219"/>
    </location>
</feature>
<dbReference type="GO" id="GO:0005886">
    <property type="term" value="C:plasma membrane"/>
    <property type="evidence" value="ECO:0007669"/>
    <property type="project" value="TreeGrafter"/>
</dbReference>
<sequence>MIEQKSKPFPLPINYFGIILGLSALSLAWRYATPLCEGATLVSESLFAVSAMIWLAFIGAYAYKWFKSHQQLKSDLQHPLLGNFVSLIPITTILIGIGLVPYNMLFGIVLISLGIAIQLAFAAYYIPAMWRGIHQAEMTLPAIYLPTVATNFVSATALGVLGYSELGMVFLGAGFFSWLVLEPIVLQRLRTLQPVPEPLRPMIGIQLAPAFVGCSAYLTLNGGKLDLFALMLLGYGVLQLLFLIRLLPWIFVNGFTPAMWAFSFGLASMAKVALLFYQNTSDNLLATLSLALFIFANFSIGLMLLNTGYLVLKGRFFIK</sequence>
<gene>
    <name evidence="6" type="ORF">C2800_10575</name>
</gene>
<keyword evidence="3 5" id="KW-1133">Transmembrane helix</keyword>
<feature type="transmembrane region" description="Helical" evidence="5">
    <location>
        <begin position="259"/>
        <end position="278"/>
    </location>
</feature>
<dbReference type="NCBIfam" id="NF008032">
    <property type="entry name" value="PRK10764.1"/>
    <property type="match status" value="1"/>
</dbReference>
<evidence type="ECO:0000313" key="7">
    <source>
        <dbReference type="Proteomes" id="UP000540079"/>
    </source>
</evidence>
<dbReference type="EMBL" id="PPVL01000011">
    <property type="protein sequence ID" value="NNI79852.1"/>
    <property type="molecule type" value="Genomic_DNA"/>
</dbReference>
<evidence type="ECO:0000256" key="4">
    <source>
        <dbReference type="ARBA" id="ARBA00023136"/>
    </source>
</evidence>
<dbReference type="PANTHER" id="PTHR37955:SF1">
    <property type="entry name" value="DEP DOMAIN-CONTAINING PROTEIN"/>
    <property type="match status" value="1"/>
</dbReference>
<feature type="transmembrane region" description="Helical" evidence="5">
    <location>
        <begin position="105"/>
        <end position="126"/>
    </location>
</feature>
<evidence type="ECO:0000313" key="6">
    <source>
        <dbReference type="EMBL" id="NNI79852.1"/>
    </source>
</evidence>
<dbReference type="GO" id="GO:0046583">
    <property type="term" value="F:monoatomic cation efflux transmembrane transporter activity"/>
    <property type="evidence" value="ECO:0007669"/>
    <property type="project" value="TreeGrafter"/>
</dbReference>
<evidence type="ECO:0000256" key="1">
    <source>
        <dbReference type="ARBA" id="ARBA00004141"/>
    </source>
</evidence>
<feature type="transmembrane region" description="Helical" evidence="5">
    <location>
        <begin position="78"/>
        <end position="99"/>
    </location>
</feature>
<name>A0A849CKY7_PASMD</name>